<dbReference type="SUPFAM" id="SSF52172">
    <property type="entry name" value="CheY-like"/>
    <property type="match status" value="1"/>
</dbReference>
<evidence type="ECO:0000259" key="1">
    <source>
        <dbReference type="PROSITE" id="PS50921"/>
    </source>
</evidence>
<reference evidence="3" key="1">
    <citation type="journal article" date="2019" name="Int. J. Syst. Evol. Microbiol.">
        <title>The Global Catalogue of Microorganisms (GCM) 10K type strain sequencing project: providing services to taxonomists for standard genome sequencing and annotation.</title>
        <authorList>
            <consortium name="The Broad Institute Genomics Platform"/>
            <consortium name="The Broad Institute Genome Sequencing Center for Infectious Disease"/>
            <person name="Wu L."/>
            <person name="Ma J."/>
        </authorList>
    </citation>
    <scope>NUCLEOTIDE SEQUENCE [LARGE SCALE GENOMIC DNA]</scope>
    <source>
        <strain evidence="3">CGMCC-1.15741</strain>
    </source>
</reference>
<dbReference type="RefSeq" id="WP_377380340.1">
    <property type="nucleotide sequence ID" value="NZ_JBHSSW010000028.1"/>
</dbReference>
<proteinExistence type="predicted"/>
<organism evidence="2 3">
    <name type="scientific">Ponticaulis profundi</name>
    <dbReference type="NCBI Taxonomy" id="2665222"/>
    <lineage>
        <taxon>Bacteria</taxon>
        <taxon>Pseudomonadati</taxon>
        <taxon>Pseudomonadota</taxon>
        <taxon>Alphaproteobacteria</taxon>
        <taxon>Hyphomonadales</taxon>
        <taxon>Hyphomonadaceae</taxon>
        <taxon>Ponticaulis</taxon>
    </lineage>
</organism>
<dbReference type="InterPro" id="IPR036388">
    <property type="entry name" value="WH-like_DNA-bd_sf"/>
</dbReference>
<dbReference type="InterPro" id="IPR005561">
    <property type="entry name" value="ANTAR"/>
</dbReference>
<evidence type="ECO:0000313" key="3">
    <source>
        <dbReference type="Proteomes" id="UP001596303"/>
    </source>
</evidence>
<sequence length="196" mass="22098">MPLDAAKQKQAYLISLGTENYPLFQLSLPDYQVTEFRDDLSLPLLMVIRHAPDLLIVDCLDLSDDVISCCREIQQNHPVPLIVFAKSGAQDRLQKVVRAGVNACIIDGLLQHRIEGLIAVAVERFKMSREAYAELETARRHLQARKVIERAKGLLMAQRGLQEDEAYQLLRQTAMRTSKPMHEVAESVLTLSGHLI</sequence>
<dbReference type="SMART" id="SM01012">
    <property type="entry name" value="ANTAR"/>
    <property type="match status" value="1"/>
</dbReference>
<name>A0ABW1SCE9_9PROT</name>
<dbReference type="PROSITE" id="PS50921">
    <property type="entry name" value="ANTAR"/>
    <property type="match status" value="1"/>
</dbReference>
<feature type="domain" description="ANTAR" evidence="1">
    <location>
        <begin position="128"/>
        <end position="189"/>
    </location>
</feature>
<protein>
    <submittedName>
        <fullName evidence="2">ANTAR domain-containing response regulator</fullName>
    </submittedName>
</protein>
<evidence type="ECO:0000313" key="2">
    <source>
        <dbReference type="EMBL" id="MFC6199355.1"/>
    </source>
</evidence>
<dbReference type="Gene3D" id="3.40.50.2300">
    <property type="match status" value="1"/>
</dbReference>
<dbReference type="Pfam" id="PF03861">
    <property type="entry name" value="ANTAR"/>
    <property type="match status" value="1"/>
</dbReference>
<dbReference type="Proteomes" id="UP001596303">
    <property type="component" value="Unassembled WGS sequence"/>
</dbReference>
<accession>A0ABW1SCE9</accession>
<keyword evidence="3" id="KW-1185">Reference proteome</keyword>
<comment type="caution">
    <text evidence="2">The sequence shown here is derived from an EMBL/GenBank/DDBJ whole genome shotgun (WGS) entry which is preliminary data.</text>
</comment>
<dbReference type="Gene3D" id="1.10.10.10">
    <property type="entry name" value="Winged helix-like DNA-binding domain superfamily/Winged helix DNA-binding domain"/>
    <property type="match status" value="1"/>
</dbReference>
<dbReference type="EMBL" id="JBHSSW010000028">
    <property type="protein sequence ID" value="MFC6199355.1"/>
    <property type="molecule type" value="Genomic_DNA"/>
</dbReference>
<dbReference type="InterPro" id="IPR011006">
    <property type="entry name" value="CheY-like_superfamily"/>
</dbReference>
<gene>
    <name evidence="2" type="ORF">ACFQDM_14810</name>
</gene>